<gene>
    <name evidence="2" type="ORF">F3087_38950</name>
</gene>
<name>A0A5N0E083_9NOCA</name>
<organism evidence="2 3">
    <name type="scientific">Nocardia colli</name>
    <dbReference type="NCBI Taxonomy" id="2545717"/>
    <lineage>
        <taxon>Bacteria</taxon>
        <taxon>Bacillati</taxon>
        <taxon>Actinomycetota</taxon>
        <taxon>Actinomycetes</taxon>
        <taxon>Mycobacteriales</taxon>
        <taxon>Nocardiaceae</taxon>
        <taxon>Nocardia</taxon>
    </lineage>
</organism>
<comment type="caution">
    <text evidence="2">The sequence shown here is derived from an EMBL/GenBank/DDBJ whole genome shotgun (WGS) entry which is preliminary data.</text>
</comment>
<reference evidence="2 3" key="1">
    <citation type="submission" date="2019-09" db="EMBL/GenBank/DDBJ databases">
        <authorList>
            <person name="Wang X."/>
        </authorList>
    </citation>
    <scope>NUCLEOTIDE SEQUENCE [LARGE SCALE GENOMIC DNA]</scope>
    <source>
        <strain evidence="2 3">CICC 11023</strain>
    </source>
</reference>
<dbReference type="EMBL" id="VXLC01000029">
    <property type="protein sequence ID" value="KAA8882040.1"/>
    <property type="molecule type" value="Genomic_DNA"/>
</dbReference>
<dbReference type="OrthoDB" id="179194at2"/>
<evidence type="ECO:0000313" key="3">
    <source>
        <dbReference type="Proteomes" id="UP000323876"/>
    </source>
</evidence>
<sequence length="362" mass="40807">MNTDMHARYLAEVSWPEDVSYSEHIQRAIDFHFSSETGTDFWIEKSKSFDFRLSEVRTRADLLRFPDVSSEWRTVPIEALVPRAMRRNGIRPSVFESGGTTGAPKRIIDAVQWEKTSVWMAERLRKLGAPVDGGGMMLLGPTGPHVVGYSNAIMARQLGLELFCIDLDPRFVRSAIQGGHPEVAELYIEHVVRQAQWILESQDVRLVYLTPPIFAALAMHPEVAELFRDKVRFAVWGSTSMNPDTLELLREVFPDTQIVGGYGNTMMGSALELSEPAYELPTFQAYFPYTAWSVLDEHREQVGYGERGLIAIHVLTPEVFLPVSYERDEATRIRFTGEEGTDLVQNVQPLPVEGAAVIEGVY</sequence>
<protein>
    <submittedName>
        <fullName evidence="2">AMP-binding protein</fullName>
    </submittedName>
</protein>
<proteinExistence type="predicted"/>
<dbReference type="Gene3D" id="3.40.50.12780">
    <property type="entry name" value="N-terminal domain of ligase-like"/>
    <property type="match status" value="1"/>
</dbReference>
<evidence type="ECO:0000313" key="2">
    <source>
        <dbReference type="EMBL" id="KAA8882040.1"/>
    </source>
</evidence>
<dbReference type="RefSeq" id="WP_150407181.1">
    <property type="nucleotide sequence ID" value="NZ_VXLC01000029.1"/>
</dbReference>
<dbReference type="AlphaFoldDB" id="A0A5N0E083"/>
<keyword evidence="3" id="KW-1185">Reference proteome</keyword>
<dbReference type="InterPro" id="IPR000873">
    <property type="entry name" value="AMP-dep_synth/lig_dom"/>
</dbReference>
<dbReference type="InterPro" id="IPR042099">
    <property type="entry name" value="ANL_N_sf"/>
</dbReference>
<dbReference type="SUPFAM" id="SSF56801">
    <property type="entry name" value="Acetyl-CoA synthetase-like"/>
    <property type="match status" value="1"/>
</dbReference>
<dbReference type="Pfam" id="PF00501">
    <property type="entry name" value="AMP-binding"/>
    <property type="match status" value="1"/>
</dbReference>
<accession>A0A5N0E083</accession>
<dbReference type="Proteomes" id="UP000323876">
    <property type="component" value="Unassembled WGS sequence"/>
</dbReference>
<evidence type="ECO:0000259" key="1">
    <source>
        <dbReference type="Pfam" id="PF00501"/>
    </source>
</evidence>
<feature type="domain" description="AMP-dependent synthetase/ligase" evidence="1">
    <location>
        <begin position="195"/>
        <end position="313"/>
    </location>
</feature>